<organism evidence="1 2">
    <name type="scientific">Marinobacter zhejiangensis</name>
    <dbReference type="NCBI Taxonomy" id="488535"/>
    <lineage>
        <taxon>Bacteria</taxon>
        <taxon>Pseudomonadati</taxon>
        <taxon>Pseudomonadota</taxon>
        <taxon>Gammaproteobacteria</taxon>
        <taxon>Pseudomonadales</taxon>
        <taxon>Marinobacteraceae</taxon>
        <taxon>Marinobacter</taxon>
    </lineage>
</organism>
<sequence length="473" mass="52238">MAWRSGCLLVVFLLLVGGCATNRFSSFHHLAVTPECAAQLQSWRDRTSDAGTLDAQDWSPPGFSYLRVDRFLASYSFSGLSPDQQREWLQRAHRKAVDAWWLETQGKGDGHGAQVVELEVCGRAAIERLLDHPELWPELDRAKVVPDSYSTAARVIGLYPLIAPLVRWRAAGVMGEIMARFGGELPPEPWRFYRPAGGLAALEGGPWPRSSLGIPVLTPDQREALFRKYAPVYAIATHSQHDVPGRPGRGLDGRLRFLPEPVVYTQLAWTRWHGEVLPQLVFTLWFSARPADGAVDIYAGAFDGLVWRVTLGGDGAPLVYDVVHPCGCYHQWLPVEGRVSVKAGVGVNREPFWLLPPARPVDGAPTLYLGAGHHQLLAVVFGSSPARAVEYHLRDYRRLRGMSYAGGRLFGGDGLVAGTERQERFLLWPTGVVSAGGMRQWGHHAVAFVGRVHLDDPDLLERYFLPALPATAP</sequence>
<dbReference type="Proteomes" id="UP000198519">
    <property type="component" value="Unassembled WGS sequence"/>
</dbReference>
<evidence type="ECO:0000313" key="1">
    <source>
        <dbReference type="EMBL" id="SFL81945.1"/>
    </source>
</evidence>
<dbReference type="AlphaFoldDB" id="A0A1I4KT58"/>
<proteinExistence type="predicted"/>
<dbReference type="PROSITE" id="PS51257">
    <property type="entry name" value="PROKAR_LIPOPROTEIN"/>
    <property type="match status" value="1"/>
</dbReference>
<dbReference type="STRING" id="488535.SAMN04487963_0071"/>
<keyword evidence="2" id="KW-1185">Reference proteome</keyword>
<accession>A0A1I4KT58</accession>
<dbReference type="RefSeq" id="WP_092019927.1">
    <property type="nucleotide sequence ID" value="NZ_FOUE01000001.1"/>
</dbReference>
<dbReference type="OrthoDB" id="5405204at2"/>
<name>A0A1I4KT58_9GAMM</name>
<gene>
    <name evidence="1" type="ORF">SAMN04487963_0071</name>
</gene>
<dbReference type="EMBL" id="FOUE01000001">
    <property type="protein sequence ID" value="SFL81945.1"/>
    <property type="molecule type" value="Genomic_DNA"/>
</dbReference>
<reference evidence="2" key="1">
    <citation type="submission" date="2016-10" db="EMBL/GenBank/DDBJ databases">
        <authorList>
            <person name="Varghese N."/>
            <person name="Submissions S."/>
        </authorList>
    </citation>
    <scope>NUCLEOTIDE SEQUENCE [LARGE SCALE GENOMIC DNA]</scope>
    <source>
        <strain evidence="2">CGMCC 1.7061</strain>
    </source>
</reference>
<protein>
    <submittedName>
        <fullName evidence="1">Uncharacterized protein</fullName>
    </submittedName>
</protein>
<evidence type="ECO:0000313" key="2">
    <source>
        <dbReference type="Proteomes" id="UP000198519"/>
    </source>
</evidence>